<name>A0A1M5E4T8_9BACE</name>
<reference evidence="1 2" key="1">
    <citation type="submission" date="2016-11" db="EMBL/GenBank/DDBJ databases">
        <authorList>
            <person name="Jaros S."/>
            <person name="Januszkiewicz K."/>
            <person name="Wedrychowicz H."/>
        </authorList>
    </citation>
    <scope>NUCLEOTIDE SEQUENCE [LARGE SCALE GENOMIC DNA]</scope>
    <source>
        <strain evidence="1 2">DSM 26991</strain>
    </source>
</reference>
<evidence type="ECO:0000313" key="1">
    <source>
        <dbReference type="EMBL" id="SHF74092.1"/>
    </source>
</evidence>
<dbReference type="Proteomes" id="UP000184509">
    <property type="component" value="Unassembled WGS sequence"/>
</dbReference>
<evidence type="ECO:0000313" key="2">
    <source>
        <dbReference type="Proteomes" id="UP000184509"/>
    </source>
</evidence>
<dbReference type="EMBL" id="FQTV01000013">
    <property type="protein sequence ID" value="SHF74092.1"/>
    <property type="molecule type" value="Genomic_DNA"/>
</dbReference>
<dbReference type="AlphaFoldDB" id="A0A1M5E4T8"/>
<sequence length="51" mass="5776">MVLLFRPGEANRKILEKTFLSATSTTKILETIISRTFQLVADVLMSIVICY</sequence>
<proteinExistence type="predicted"/>
<dbReference type="STRING" id="1297750.SAMN05444405_11313"/>
<accession>A0A1M5E4T8</accession>
<protein>
    <submittedName>
        <fullName evidence="1">Uncharacterized protein</fullName>
    </submittedName>
</protein>
<gene>
    <name evidence="1" type="ORF">SAMN05444405_11313</name>
</gene>
<keyword evidence="2" id="KW-1185">Reference proteome</keyword>
<organism evidence="1 2">
    <name type="scientific">Bacteroides luti</name>
    <dbReference type="NCBI Taxonomy" id="1297750"/>
    <lineage>
        <taxon>Bacteria</taxon>
        <taxon>Pseudomonadati</taxon>
        <taxon>Bacteroidota</taxon>
        <taxon>Bacteroidia</taxon>
        <taxon>Bacteroidales</taxon>
        <taxon>Bacteroidaceae</taxon>
        <taxon>Bacteroides</taxon>
    </lineage>
</organism>